<proteinExistence type="predicted"/>
<keyword evidence="2 3" id="KW-0808">Transferase</keyword>
<reference evidence="3 4" key="2">
    <citation type="submission" date="2019-09" db="EMBL/GenBank/DDBJ databases">
        <authorList>
            <person name="Jin C."/>
        </authorList>
    </citation>
    <scope>NUCLEOTIDE SEQUENCE [LARGE SCALE GENOMIC DNA]</scope>
    <source>
        <strain evidence="3 4">BN140078</strain>
    </source>
</reference>
<evidence type="ECO:0000256" key="1">
    <source>
        <dbReference type="ARBA" id="ARBA00022676"/>
    </source>
</evidence>
<protein>
    <submittedName>
        <fullName evidence="3">Glycosyltransferase family 9 protein</fullName>
    </submittedName>
</protein>
<dbReference type="Gene3D" id="3.40.50.2000">
    <property type="entry name" value="Glycogen Phosphorylase B"/>
    <property type="match status" value="2"/>
</dbReference>
<keyword evidence="4" id="KW-1185">Reference proteome</keyword>
<dbReference type="InterPro" id="IPR051199">
    <property type="entry name" value="LPS_LOS_Heptosyltrfase"/>
</dbReference>
<sequence length="361" mass="40491">MQRILCIRLDNMGDLIMSSPAIEALKTTFQSHITVLTSTMGAVVAPSIPAIDDTIIFDAPWVKSQLPDPASSFNEIVQQLREGRYDAAVVFTVYSQNPLPAVMLAYLAGIPMRLAYCRENPYHLLTHWAPEREPYTHIHHQVQRDLNLVAHIGAKTDNEKLQLEVKDEQWPEIMRKIEHCGIDTSRPWAVMHTGVSDFKRQYPVQKWIEAGKAIIAKTKLQLLLTGTSEERAQNLRIRHGIGVDAGACVAAGLFSLTEFIVLIKHASLVISVNTSTVHIAAATNTPVVVLYALTNPQHTPWKVPCSVLYFDVPQHLQSKNEVIRYVYEQYDKQHLPPATTENIVTAVSGLLEERLEKNRPA</sequence>
<dbReference type="GO" id="GO:0008713">
    <property type="term" value="F:ADP-heptose-lipopolysaccharide heptosyltransferase activity"/>
    <property type="evidence" value="ECO:0007669"/>
    <property type="project" value="TreeGrafter"/>
</dbReference>
<dbReference type="GO" id="GO:0009244">
    <property type="term" value="P:lipopolysaccharide core region biosynthetic process"/>
    <property type="evidence" value="ECO:0007669"/>
    <property type="project" value="TreeGrafter"/>
</dbReference>
<dbReference type="RefSeq" id="WP_149837771.1">
    <property type="nucleotide sequence ID" value="NZ_VUOC01000002.1"/>
</dbReference>
<dbReference type="InterPro" id="IPR002201">
    <property type="entry name" value="Glyco_trans_9"/>
</dbReference>
<dbReference type="PANTHER" id="PTHR30160">
    <property type="entry name" value="TETRAACYLDISACCHARIDE 4'-KINASE-RELATED"/>
    <property type="match status" value="1"/>
</dbReference>
<evidence type="ECO:0000256" key="2">
    <source>
        <dbReference type="ARBA" id="ARBA00022679"/>
    </source>
</evidence>
<dbReference type="Pfam" id="PF01075">
    <property type="entry name" value="Glyco_transf_9"/>
    <property type="match status" value="1"/>
</dbReference>
<keyword evidence="1" id="KW-0328">Glycosyltransferase</keyword>
<evidence type="ECO:0000313" key="3">
    <source>
        <dbReference type="EMBL" id="KAA2242896.1"/>
    </source>
</evidence>
<dbReference type="EMBL" id="VUOC01000002">
    <property type="protein sequence ID" value="KAA2242896.1"/>
    <property type="molecule type" value="Genomic_DNA"/>
</dbReference>
<dbReference type="PANTHER" id="PTHR30160:SF1">
    <property type="entry name" value="LIPOPOLYSACCHARIDE 1,2-N-ACETYLGLUCOSAMINETRANSFERASE-RELATED"/>
    <property type="match status" value="1"/>
</dbReference>
<accession>A0A5B2VXG6</accession>
<reference evidence="3 4" key="1">
    <citation type="submission" date="2019-09" db="EMBL/GenBank/DDBJ databases">
        <title>Chitinophaga ginsengihumi sp. nov., isolated from soil of ginseng rhizosphere.</title>
        <authorList>
            <person name="Lee J."/>
        </authorList>
    </citation>
    <scope>NUCLEOTIDE SEQUENCE [LARGE SCALE GENOMIC DNA]</scope>
    <source>
        <strain evidence="3 4">BN140078</strain>
    </source>
</reference>
<dbReference type="AlphaFoldDB" id="A0A5B2VXG6"/>
<name>A0A5B2VXG6_9BACT</name>
<dbReference type="SUPFAM" id="SSF53756">
    <property type="entry name" value="UDP-Glycosyltransferase/glycogen phosphorylase"/>
    <property type="match status" value="1"/>
</dbReference>
<dbReference type="Proteomes" id="UP000324611">
    <property type="component" value="Unassembled WGS sequence"/>
</dbReference>
<dbReference type="GO" id="GO:0005829">
    <property type="term" value="C:cytosol"/>
    <property type="evidence" value="ECO:0007669"/>
    <property type="project" value="TreeGrafter"/>
</dbReference>
<dbReference type="CDD" id="cd03789">
    <property type="entry name" value="GT9_LPS_heptosyltransferase"/>
    <property type="match status" value="1"/>
</dbReference>
<evidence type="ECO:0000313" key="4">
    <source>
        <dbReference type="Proteomes" id="UP000324611"/>
    </source>
</evidence>
<gene>
    <name evidence="3" type="ORF">F0L74_10230</name>
</gene>
<organism evidence="3 4">
    <name type="scientific">Chitinophaga agrisoli</name>
    <dbReference type="NCBI Taxonomy" id="2607653"/>
    <lineage>
        <taxon>Bacteria</taxon>
        <taxon>Pseudomonadati</taxon>
        <taxon>Bacteroidota</taxon>
        <taxon>Chitinophagia</taxon>
        <taxon>Chitinophagales</taxon>
        <taxon>Chitinophagaceae</taxon>
        <taxon>Chitinophaga</taxon>
    </lineage>
</organism>
<comment type="caution">
    <text evidence="3">The sequence shown here is derived from an EMBL/GenBank/DDBJ whole genome shotgun (WGS) entry which is preliminary data.</text>
</comment>